<sequence length="116" mass="14177">MVGRRVIFWRATRSFKGPHPWSGKETETWEWEREKDSRGMLWEAVTILLMVIIPGLLPMFFYNSIFPPSFHFSVWYWLITSVMASFFVLGKKYAEEWYNLVIPRWSVRWYFREKGR</sequence>
<dbReference type="AlphaFoldDB" id="A0A1I6E210"/>
<accession>A0A1I6E210</accession>
<evidence type="ECO:0000256" key="1">
    <source>
        <dbReference type="SAM" id="Phobius"/>
    </source>
</evidence>
<feature type="transmembrane region" description="Helical" evidence="1">
    <location>
        <begin position="41"/>
        <end position="62"/>
    </location>
</feature>
<reference evidence="3" key="1">
    <citation type="submission" date="2016-10" db="EMBL/GenBank/DDBJ databases">
        <authorList>
            <person name="Varghese N."/>
            <person name="Submissions S."/>
        </authorList>
    </citation>
    <scope>NUCLEOTIDE SEQUENCE [LARGE SCALE GENOMIC DNA]</scope>
    <source>
        <strain evidence="3">DSM 3669</strain>
    </source>
</reference>
<feature type="transmembrane region" description="Helical" evidence="1">
    <location>
        <begin position="74"/>
        <end position="90"/>
    </location>
</feature>
<name>A0A1I6E210_9FIRM</name>
<dbReference type="EMBL" id="FOYM01000023">
    <property type="protein sequence ID" value="SFR11736.1"/>
    <property type="molecule type" value="Genomic_DNA"/>
</dbReference>
<dbReference type="RefSeq" id="WP_092485289.1">
    <property type="nucleotide sequence ID" value="NZ_FOYM01000023.1"/>
</dbReference>
<evidence type="ECO:0000313" key="3">
    <source>
        <dbReference type="Proteomes" id="UP000199584"/>
    </source>
</evidence>
<proteinExistence type="predicted"/>
<keyword evidence="1" id="KW-0472">Membrane</keyword>
<protein>
    <submittedName>
        <fullName evidence="2">Uncharacterized protein</fullName>
    </submittedName>
</protein>
<keyword evidence="3" id="KW-1185">Reference proteome</keyword>
<dbReference type="Proteomes" id="UP000199584">
    <property type="component" value="Unassembled WGS sequence"/>
</dbReference>
<evidence type="ECO:0000313" key="2">
    <source>
        <dbReference type="EMBL" id="SFR11736.1"/>
    </source>
</evidence>
<keyword evidence="1" id="KW-1133">Transmembrane helix</keyword>
<organism evidence="2 3">
    <name type="scientific">Desulfoscipio geothermicus DSM 3669</name>
    <dbReference type="NCBI Taxonomy" id="1121426"/>
    <lineage>
        <taxon>Bacteria</taxon>
        <taxon>Bacillati</taxon>
        <taxon>Bacillota</taxon>
        <taxon>Clostridia</taxon>
        <taxon>Eubacteriales</taxon>
        <taxon>Desulfallaceae</taxon>
        <taxon>Desulfoscipio</taxon>
    </lineage>
</organism>
<dbReference type="STRING" id="39060.SAMN05660706_12353"/>
<gene>
    <name evidence="2" type="ORF">SAMN05660706_12353</name>
</gene>
<keyword evidence="1" id="KW-0812">Transmembrane</keyword>